<keyword evidence="2" id="KW-1185">Reference proteome</keyword>
<evidence type="ECO:0000313" key="2">
    <source>
        <dbReference type="Proteomes" id="UP000308197"/>
    </source>
</evidence>
<sequence length="216" mass="23869">MVDGSADVPLPAKLEKVRALNAAWDTGFPLHIVPVRPTRMAMTVGFPGGVYFYLEDPSGAGSEPWRLYRPTRPDHDSFGGLESRSVLLAGDGLLSICASYHLWPYAVNLEQGLVVLIKRGPAPVGTPDCVLYDISRHRRIDSPGVTQLAIFRDPMLPTTPQYVEVAFDDLILWSRVRITYARGPGSFHIVNWKTGAIVWCGGRHLEDVVCWIAPMS</sequence>
<dbReference type="Proteomes" id="UP000308197">
    <property type="component" value="Unassembled WGS sequence"/>
</dbReference>
<dbReference type="AlphaFoldDB" id="A0A5C3NSW9"/>
<gene>
    <name evidence="1" type="ORF">K466DRAFT_382227</name>
</gene>
<reference evidence="1 2" key="1">
    <citation type="journal article" date="2019" name="Nat. Ecol. Evol.">
        <title>Megaphylogeny resolves global patterns of mushroom evolution.</title>
        <authorList>
            <person name="Varga T."/>
            <person name="Krizsan K."/>
            <person name="Foldi C."/>
            <person name="Dima B."/>
            <person name="Sanchez-Garcia M."/>
            <person name="Sanchez-Ramirez S."/>
            <person name="Szollosi G.J."/>
            <person name="Szarkandi J.G."/>
            <person name="Papp V."/>
            <person name="Albert L."/>
            <person name="Andreopoulos W."/>
            <person name="Angelini C."/>
            <person name="Antonin V."/>
            <person name="Barry K.W."/>
            <person name="Bougher N.L."/>
            <person name="Buchanan P."/>
            <person name="Buyck B."/>
            <person name="Bense V."/>
            <person name="Catcheside P."/>
            <person name="Chovatia M."/>
            <person name="Cooper J."/>
            <person name="Damon W."/>
            <person name="Desjardin D."/>
            <person name="Finy P."/>
            <person name="Geml J."/>
            <person name="Haridas S."/>
            <person name="Hughes K."/>
            <person name="Justo A."/>
            <person name="Karasinski D."/>
            <person name="Kautmanova I."/>
            <person name="Kiss B."/>
            <person name="Kocsube S."/>
            <person name="Kotiranta H."/>
            <person name="LaButti K.M."/>
            <person name="Lechner B.E."/>
            <person name="Liimatainen K."/>
            <person name="Lipzen A."/>
            <person name="Lukacs Z."/>
            <person name="Mihaltcheva S."/>
            <person name="Morgado L.N."/>
            <person name="Niskanen T."/>
            <person name="Noordeloos M.E."/>
            <person name="Ohm R.A."/>
            <person name="Ortiz-Santana B."/>
            <person name="Ovrebo C."/>
            <person name="Racz N."/>
            <person name="Riley R."/>
            <person name="Savchenko A."/>
            <person name="Shiryaev A."/>
            <person name="Soop K."/>
            <person name="Spirin V."/>
            <person name="Szebenyi C."/>
            <person name="Tomsovsky M."/>
            <person name="Tulloss R.E."/>
            <person name="Uehling J."/>
            <person name="Grigoriev I.V."/>
            <person name="Vagvolgyi C."/>
            <person name="Papp T."/>
            <person name="Martin F.M."/>
            <person name="Miettinen O."/>
            <person name="Hibbett D.S."/>
            <person name="Nagy L.G."/>
        </authorList>
    </citation>
    <scope>NUCLEOTIDE SEQUENCE [LARGE SCALE GENOMIC DNA]</scope>
    <source>
        <strain evidence="1 2">HHB13444</strain>
    </source>
</reference>
<evidence type="ECO:0000313" key="1">
    <source>
        <dbReference type="EMBL" id="TFK80405.1"/>
    </source>
</evidence>
<accession>A0A5C3NSW9</accession>
<dbReference type="InParanoid" id="A0A5C3NSW9"/>
<proteinExistence type="predicted"/>
<organism evidence="1 2">
    <name type="scientific">Polyporus arcularius HHB13444</name>
    <dbReference type="NCBI Taxonomy" id="1314778"/>
    <lineage>
        <taxon>Eukaryota</taxon>
        <taxon>Fungi</taxon>
        <taxon>Dikarya</taxon>
        <taxon>Basidiomycota</taxon>
        <taxon>Agaricomycotina</taxon>
        <taxon>Agaricomycetes</taxon>
        <taxon>Polyporales</taxon>
        <taxon>Polyporaceae</taxon>
        <taxon>Polyporus</taxon>
    </lineage>
</organism>
<name>A0A5C3NSW9_9APHY</name>
<protein>
    <submittedName>
        <fullName evidence="1">Uncharacterized protein</fullName>
    </submittedName>
</protein>
<dbReference type="EMBL" id="ML211779">
    <property type="protein sequence ID" value="TFK80405.1"/>
    <property type="molecule type" value="Genomic_DNA"/>
</dbReference>